<feature type="chain" id="PRO_5015505097" evidence="2">
    <location>
        <begin position="20"/>
        <end position="74"/>
    </location>
</feature>
<dbReference type="OrthoDB" id="886941at2"/>
<organism evidence="3 4">
    <name type="scientific">Solitalea longa</name>
    <dbReference type="NCBI Taxonomy" id="2079460"/>
    <lineage>
        <taxon>Bacteria</taxon>
        <taxon>Pseudomonadati</taxon>
        <taxon>Bacteroidota</taxon>
        <taxon>Sphingobacteriia</taxon>
        <taxon>Sphingobacteriales</taxon>
        <taxon>Sphingobacteriaceae</taxon>
        <taxon>Solitalea</taxon>
    </lineage>
</organism>
<keyword evidence="1" id="KW-0472">Membrane</keyword>
<dbReference type="Pfam" id="PF20077">
    <property type="entry name" value="CcmD_alt"/>
    <property type="match status" value="1"/>
</dbReference>
<proteinExistence type="predicted"/>
<protein>
    <submittedName>
        <fullName evidence="3">CcmD family protein</fullName>
    </submittedName>
</protein>
<sequence length="74" mass="8369">MKKYILSLVLMLISIATFAQNNGTVEMADEMRGSGKIYVVVGVITIIFIGISFYLFSIDKKLSKLEKDHNQLRN</sequence>
<evidence type="ECO:0000313" key="3">
    <source>
        <dbReference type="EMBL" id="POY37822.1"/>
    </source>
</evidence>
<dbReference type="AlphaFoldDB" id="A0A2S5A663"/>
<name>A0A2S5A663_9SPHI</name>
<dbReference type="NCBIfam" id="TIGR04391">
    <property type="entry name" value="CcmD_alt_fam"/>
    <property type="match status" value="1"/>
</dbReference>
<evidence type="ECO:0000256" key="2">
    <source>
        <dbReference type="SAM" id="SignalP"/>
    </source>
</evidence>
<feature type="transmembrane region" description="Helical" evidence="1">
    <location>
        <begin position="35"/>
        <end position="56"/>
    </location>
</feature>
<keyword evidence="1" id="KW-1133">Transmembrane helix</keyword>
<dbReference type="InterPro" id="IPR030888">
    <property type="entry name" value="Put_ccm"/>
</dbReference>
<keyword evidence="2" id="KW-0732">Signal</keyword>
<gene>
    <name evidence="3" type="ORF">C3K47_04625</name>
</gene>
<keyword evidence="4" id="KW-1185">Reference proteome</keyword>
<evidence type="ECO:0000313" key="4">
    <source>
        <dbReference type="Proteomes" id="UP000236893"/>
    </source>
</evidence>
<feature type="signal peptide" evidence="2">
    <location>
        <begin position="1"/>
        <end position="19"/>
    </location>
</feature>
<dbReference type="EMBL" id="PQVF01000003">
    <property type="protein sequence ID" value="POY37822.1"/>
    <property type="molecule type" value="Genomic_DNA"/>
</dbReference>
<comment type="caution">
    <text evidence="3">The sequence shown here is derived from an EMBL/GenBank/DDBJ whole genome shotgun (WGS) entry which is preliminary data.</text>
</comment>
<accession>A0A2S5A663</accession>
<dbReference type="RefSeq" id="WP_103787953.1">
    <property type="nucleotide sequence ID" value="NZ_PQVF01000003.1"/>
</dbReference>
<keyword evidence="1" id="KW-0812">Transmembrane</keyword>
<evidence type="ECO:0000256" key="1">
    <source>
        <dbReference type="SAM" id="Phobius"/>
    </source>
</evidence>
<dbReference type="Proteomes" id="UP000236893">
    <property type="component" value="Unassembled WGS sequence"/>
</dbReference>
<reference evidence="3 4" key="1">
    <citation type="submission" date="2018-01" db="EMBL/GenBank/DDBJ databases">
        <authorList>
            <person name="Gaut B.S."/>
            <person name="Morton B.R."/>
            <person name="Clegg M.T."/>
            <person name="Duvall M.R."/>
        </authorList>
    </citation>
    <scope>NUCLEOTIDE SEQUENCE [LARGE SCALE GENOMIC DNA]</scope>
    <source>
        <strain evidence="3 4">HR-AV</strain>
    </source>
</reference>